<dbReference type="GO" id="GO:0030313">
    <property type="term" value="C:cell envelope"/>
    <property type="evidence" value="ECO:0007669"/>
    <property type="project" value="UniProtKB-SubCell"/>
</dbReference>
<dbReference type="InterPro" id="IPR034984">
    <property type="entry name" value="Imelysin-like_IPPA"/>
</dbReference>
<proteinExistence type="predicted"/>
<dbReference type="CDD" id="cd14659">
    <property type="entry name" value="Imelysin-like_IPPA"/>
    <property type="match status" value="1"/>
</dbReference>
<evidence type="ECO:0000256" key="2">
    <source>
        <dbReference type="ARBA" id="ARBA00022729"/>
    </source>
</evidence>
<feature type="signal peptide" evidence="3">
    <location>
        <begin position="1"/>
        <end position="21"/>
    </location>
</feature>
<gene>
    <name evidence="5" type="ORF">KARMA_1248</name>
</gene>
<evidence type="ECO:0000259" key="4">
    <source>
        <dbReference type="Pfam" id="PF09375"/>
    </source>
</evidence>
<dbReference type="RefSeq" id="WP_072705630.1">
    <property type="nucleotide sequence ID" value="NZ_FMJB01000043.1"/>
</dbReference>
<dbReference type="InterPro" id="IPR018976">
    <property type="entry name" value="Imelysin-like"/>
</dbReference>
<keyword evidence="6" id="KW-1185">Reference proteome</keyword>
<evidence type="ECO:0000256" key="3">
    <source>
        <dbReference type="SAM" id="SignalP"/>
    </source>
</evidence>
<organism evidence="5 6">
    <name type="scientific">Donghicola eburneus</name>
    <dbReference type="NCBI Taxonomy" id="393278"/>
    <lineage>
        <taxon>Bacteria</taxon>
        <taxon>Pseudomonadati</taxon>
        <taxon>Pseudomonadota</taxon>
        <taxon>Alphaproteobacteria</taxon>
        <taxon>Rhodobacterales</taxon>
        <taxon>Roseobacteraceae</taxon>
        <taxon>Donghicola</taxon>
    </lineage>
</organism>
<evidence type="ECO:0000256" key="1">
    <source>
        <dbReference type="ARBA" id="ARBA00004196"/>
    </source>
</evidence>
<accession>A0A1M4MWY6</accession>
<keyword evidence="2 3" id="KW-0732">Signal</keyword>
<evidence type="ECO:0000313" key="5">
    <source>
        <dbReference type="EMBL" id="SCM67061.1"/>
    </source>
</evidence>
<protein>
    <submittedName>
        <fullName evidence="5">Putative signal peptidase</fullName>
    </submittedName>
</protein>
<dbReference type="InterPro" id="IPR038352">
    <property type="entry name" value="Imelysin_sf"/>
</dbReference>
<feature type="chain" id="PRO_5009906583" evidence="3">
    <location>
        <begin position="22"/>
        <end position="370"/>
    </location>
</feature>
<evidence type="ECO:0000313" key="6">
    <source>
        <dbReference type="Proteomes" id="UP000184085"/>
    </source>
</evidence>
<feature type="domain" description="Imelysin-like" evidence="4">
    <location>
        <begin position="72"/>
        <end position="346"/>
    </location>
</feature>
<dbReference type="Gene3D" id="1.20.1420.20">
    <property type="entry name" value="M75 peptidase, HXXE motif"/>
    <property type="match status" value="1"/>
</dbReference>
<sequence length="370" mass="39908">MTVKPILSALVLCAVAGTTSAQSIANKEAPGVALETHSEETGLPYFAPGRGVVDHEAIRRRVLEVFDRQFGSFVSETQALTDAALAYCEGTSDEAAFKAQFRDTWMAWAPLDSYQFGPIESQGAALTVNFWPDKKNFVGRALRDLLNKTADEQADPAVVAGLSVGAQGLPAIEMLTYSDGVEPCPAVIGISGNLHRIAVDLHDGWFAEGGWADLARAAGPDNPVYLDASEFTKVVYTALDFGLTRIADTRLGRPLGTYERPNPKHAEAWRSGLTNDIIVAQLKGIEEVVRFGFAGDIAENNRSWIYTVFEQTEGRVDSIGMPVSEAVADPMSYIRVEGLQSKVQYLQGEMDQEIGPNLGVETGFSAADGD</sequence>
<dbReference type="AlphaFoldDB" id="A0A1M4MWY6"/>
<reference evidence="6" key="1">
    <citation type="submission" date="2016-09" db="EMBL/GenBank/DDBJ databases">
        <authorList>
            <person name="Wibberg D."/>
        </authorList>
    </citation>
    <scope>NUCLEOTIDE SEQUENCE [LARGE SCALE GENOMIC DNA]</scope>
</reference>
<comment type="subcellular location">
    <subcellularLocation>
        <location evidence="1">Cell envelope</location>
    </subcellularLocation>
</comment>
<name>A0A1M4MWY6_9RHOB</name>
<dbReference type="Pfam" id="PF09375">
    <property type="entry name" value="Peptidase_M75"/>
    <property type="match status" value="1"/>
</dbReference>
<dbReference type="Proteomes" id="UP000184085">
    <property type="component" value="Unassembled WGS sequence"/>
</dbReference>
<dbReference type="EMBL" id="FMJB01000043">
    <property type="protein sequence ID" value="SCM67061.1"/>
    <property type="molecule type" value="Genomic_DNA"/>
</dbReference>